<sequence>MTMYSRRPRPYSIDDNMMHNRRGVVYNLNEAGIARIIMDKENSTFQGILETRGGEVFSLRGQINPADGLKKGNEGQLMEIYLVDGEAGTSFQLDKVPVLADGQHLNIQHTAINFVSKERLVGVRALQEVQQFFNPESLTQAGMEVYVGPMQVQLMASKRTRAPSRRESLSTDASVTILELSDDFLA</sequence>
<accession>A0AA36D979</accession>
<dbReference type="Proteomes" id="UP001177023">
    <property type="component" value="Unassembled WGS sequence"/>
</dbReference>
<evidence type="ECO:0000313" key="1">
    <source>
        <dbReference type="EMBL" id="CAJ0582072.1"/>
    </source>
</evidence>
<organism evidence="1 2">
    <name type="scientific">Mesorhabditis spiculigera</name>
    <dbReference type="NCBI Taxonomy" id="96644"/>
    <lineage>
        <taxon>Eukaryota</taxon>
        <taxon>Metazoa</taxon>
        <taxon>Ecdysozoa</taxon>
        <taxon>Nematoda</taxon>
        <taxon>Chromadorea</taxon>
        <taxon>Rhabditida</taxon>
        <taxon>Rhabditina</taxon>
        <taxon>Rhabditomorpha</taxon>
        <taxon>Rhabditoidea</taxon>
        <taxon>Rhabditidae</taxon>
        <taxon>Mesorhabditinae</taxon>
        <taxon>Mesorhabditis</taxon>
    </lineage>
</organism>
<gene>
    <name evidence="1" type="ORF">MSPICULIGERA_LOCUS20215</name>
</gene>
<keyword evidence="2" id="KW-1185">Reference proteome</keyword>
<evidence type="ECO:0000313" key="2">
    <source>
        <dbReference type="Proteomes" id="UP001177023"/>
    </source>
</evidence>
<feature type="non-terminal residue" evidence="1">
    <location>
        <position position="1"/>
    </location>
</feature>
<comment type="caution">
    <text evidence="1">The sequence shown here is derived from an EMBL/GenBank/DDBJ whole genome shotgun (WGS) entry which is preliminary data.</text>
</comment>
<proteinExistence type="predicted"/>
<dbReference type="AlphaFoldDB" id="A0AA36D979"/>
<reference evidence="1" key="1">
    <citation type="submission" date="2023-06" db="EMBL/GenBank/DDBJ databases">
        <authorList>
            <person name="Delattre M."/>
        </authorList>
    </citation>
    <scope>NUCLEOTIDE SEQUENCE</scope>
    <source>
        <strain evidence="1">AF72</strain>
    </source>
</reference>
<protein>
    <submittedName>
        <fullName evidence="1">Uncharacterized protein</fullName>
    </submittedName>
</protein>
<name>A0AA36D979_9BILA</name>
<dbReference type="EMBL" id="CATQJA010002664">
    <property type="protein sequence ID" value="CAJ0582072.1"/>
    <property type="molecule type" value="Genomic_DNA"/>
</dbReference>